<organism evidence="1">
    <name type="scientific">Fagus sylvatica</name>
    <name type="common">Beechnut</name>
    <dbReference type="NCBI Taxonomy" id="28930"/>
    <lineage>
        <taxon>Eukaryota</taxon>
        <taxon>Viridiplantae</taxon>
        <taxon>Streptophyta</taxon>
        <taxon>Embryophyta</taxon>
        <taxon>Tracheophyta</taxon>
        <taxon>Spermatophyta</taxon>
        <taxon>Magnoliopsida</taxon>
        <taxon>eudicotyledons</taxon>
        <taxon>Gunneridae</taxon>
        <taxon>Pentapetalae</taxon>
        <taxon>rosids</taxon>
        <taxon>fabids</taxon>
        <taxon>Fagales</taxon>
        <taxon>Fagaceae</taxon>
        <taxon>Fagus</taxon>
    </lineage>
</organism>
<gene>
    <name evidence="1" type="ORF">FSB_LOCUS11750</name>
</gene>
<dbReference type="PANTHER" id="PTHR32010">
    <property type="entry name" value="PHOTOSYSTEM II STABILITY/ASSEMBLY FACTOR HCF136, CHLOROPLASTIC"/>
    <property type="match status" value="1"/>
</dbReference>
<dbReference type="PANTHER" id="PTHR32010:SF23">
    <property type="entry name" value="IG-LIKE DOMAIN-CONTAINING PROTEIN"/>
    <property type="match status" value="1"/>
</dbReference>
<dbReference type="EMBL" id="OIVN01000670">
    <property type="protein sequence ID" value="SPC83868.1"/>
    <property type="molecule type" value="Genomic_DNA"/>
</dbReference>
<proteinExistence type="predicted"/>
<evidence type="ECO:0000313" key="1">
    <source>
        <dbReference type="EMBL" id="SPC83868.1"/>
    </source>
</evidence>
<name>A0A2N9F9N6_FAGSY</name>
<accession>A0A2N9F9N6</accession>
<dbReference type="InterPro" id="IPR008507">
    <property type="entry name" value="DUF789"/>
</dbReference>
<dbReference type="Pfam" id="PF05623">
    <property type="entry name" value="DUF789"/>
    <property type="match status" value="1"/>
</dbReference>
<dbReference type="AlphaFoldDB" id="A0A2N9F9N6"/>
<protein>
    <submittedName>
        <fullName evidence="1">Uncharacterized protein</fullName>
    </submittedName>
</protein>
<sequence length="304" mass="34593">MNSLIATHLQSLKDFVYSATPAIASSCVYEKCTVCMDDQLSHGFLCRHQIPNVSLRAVWNWYEKPGNYGLDVKAEDSQNLNGLPIESTSFRAHFVPFLSADRGEVESHVSFPKIVFVKRSSDAVEVNHCLKDDIETAVNFDSVEEPVSSSKFSPCNESDDLGSDRLTTYCDTDLIFEFFESEQPQHRKTLHDKIVELIDVGISNYQVYGDPSKLEVMNLNELHPASWFSVAWYPIYRIPEGNFRASFLTYHSLGHLVQRPILTDSLDKKRIRHCLPCVGIAKLQYTGFILCRLYVVWVGRLPKC</sequence>
<reference evidence="1" key="1">
    <citation type="submission" date="2018-02" db="EMBL/GenBank/DDBJ databases">
        <authorList>
            <person name="Cohen D.B."/>
            <person name="Kent A.D."/>
        </authorList>
    </citation>
    <scope>NUCLEOTIDE SEQUENCE</scope>
</reference>